<comment type="catalytic activity">
    <reaction evidence="2">
        <text>9-ribosyl-trans-zeatin 5'-phosphate + H2O = trans-zeatin + D-ribose 5-phosphate</text>
        <dbReference type="Rhea" id="RHEA:48564"/>
        <dbReference type="ChEBI" id="CHEBI:15377"/>
        <dbReference type="ChEBI" id="CHEBI:16522"/>
        <dbReference type="ChEBI" id="CHEBI:78346"/>
        <dbReference type="ChEBI" id="CHEBI:87947"/>
        <dbReference type="EC" id="3.2.2.n1"/>
    </reaction>
</comment>
<organism evidence="3 4">
    <name type="scientific">Corynebacterium uropygiale</name>
    <dbReference type="NCBI Taxonomy" id="1775911"/>
    <lineage>
        <taxon>Bacteria</taxon>
        <taxon>Bacillati</taxon>
        <taxon>Actinomycetota</taxon>
        <taxon>Actinomycetes</taxon>
        <taxon>Mycobacteriales</taxon>
        <taxon>Corynebacteriaceae</taxon>
        <taxon>Corynebacterium</taxon>
    </lineage>
</organism>
<dbReference type="Gene3D" id="3.40.50.450">
    <property type="match status" value="1"/>
</dbReference>
<dbReference type="NCBIfam" id="TIGR00730">
    <property type="entry name" value="Rossman fold protein, TIGR00730 family"/>
    <property type="match status" value="1"/>
</dbReference>
<evidence type="ECO:0000313" key="3">
    <source>
        <dbReference type="EMBL" id="MCF4005589.1"/>
    </source>
</evidence>
<dbReference type="RefSeq" id="WP_236117403.1">
    <property type="nucleotide sequence ID" value="NZ_JAKGSI010000001.1"/>
</dbReference>
<protein>
    <recommendedName>
        <fullName evidence="2">Cytokinin riboside 5'-monophosphate phosphoribohydrolase</fullName>
        <ecNumber evidence="2">3.2.2.n1</ecNumber>
    </recommendedName>
</protein>
<comment type="caution">
    <text evidence="3">The sequence shown here is derived from an EMBL/GenBank/DDBJ whole genome shotgun (WGS) entry which is preliminary data.</text>
</comment>
<dbReference type="GO" id="GO:0005829">
    <property type="term" value="C:cytosol"/>
    <property type="evidence" value="ECO:0007669"/>
    <property type="project" value="TreeGrafter"/>
</dbReference>
<accession>A0A9X1QLS3</accession>
<dbReference type="GO" id="GO:0009691">
    <property type="term" value="P:cytokinin biosynthetic process"/>
    <property type="evidence" value="ECO:0007669"/>
    <property type="project" value="UniProtKB-UniRule"/>
</dbReference>
<dbReference type="EMBL" id="JAKGSI010000001">
    <property type="protein sequence ID" value="MCF4005589.1"/>
    <property type="molecule type" value="Genomic_DNA"/>
</dbReference>
<dbReference type="SUPFAM" id="SSF102405">
    <property type="entry name" value="MCP/YpsA-like"/>
    <property type="match status" value="1"/>
</dbReference>
<proteinExistence type="inferred from homology"/>
<dbReference type="GO" id="GO:0016799">
    <property type="term" value="F:hydrolase activity, hydrolyzing N-glycosyl compounds"/>
    <property type="evidence" value="ECO:0007669"/>
    <property type="project" value="TreeGrafter"/>
</dbReference>
<keyword evidence="4" id="KW-1185">Reference proteome</keyword>
<dbReference type="PANTHER" id="PTHR31223">
    <property type="entry name" value="LOG FAMILY PROTEIN YJL055W"/>
    <property type="match status" value="1"/>
</dbReference>
<sequence>MNTSHEHTIRSVAVYCGSTFGTEPAFREAARATGAELARRGLRLVYGGGNVGLMGEVADATLAHGGQVTGVIPTQLVNREMAHRGIQHLETVDTMAQRKARMEELADAFLVLPGGIGTLEEVTQVLTREVLGDAQGPVVFINPLGYWDPLLGALKAMVDYGFLPGRYVEGLAVDPDPAVVLDRCTHWRNPGAKWEGED</sequence>
<dbReference type="AlphaFoldDB" id="A0A9X1QLS3"/>
<dbReference type="InterPro" id="IPR031100">
    <property type="entry name" value="LOG_fam"/>
</dbReference>
<keyword evidence="2" id="KW-0378">Hydrolase</keyword>
<dbReference type="EC" id="3.2.2.n1" evidence="2"/>
<name>A0A9X1QLS3_9CORY</name>
<dbReference type="Proteomes" id="UP001139336">
    <property type="component" value="Unassembled WGS sequence"/>
</dbReference>
<dbReference type="Pfam" id="PF03641">
    <property type="entry name" value="Lysine_decarbox"/>
    <property type="match status" value="1"/>
</dbReference>
<gene>
    <name evidence="3" type="ORF">L1O03_00105</name>
</gene>
<keyword evidence="2" id="KW-0203">Cytokinin biosynthesis</keyword>
<comment type="catalytic activity">
    <reaction evidence="2">
        <text>N(6)-(dimethylallyl)adenosine 5'-phosphate + H2O = N(6)-dimethylallyladenine + D-ribose 5-phosphate</text>
        <dbReference type="Rhea" id="RHEA:48560"/>
        <dbReference type="ChEBI" id="CHEBI:15377"/>
        <dbReference type="ChEBI" id="CHEBI:17660"/>
        <dbReference type="ChEBI" id="CHEBI:57526"/>
        <dbReference type="ChEBI" id="CHEBI:78346"/>
        <dbReference type="EC" id="3.2.2.n1"/>
    </reaction>
</comment>
<comment type="similarity">
    <text evidence="1 2">Belongs to the LOG family.</text>
</comment>
<evidence type="ECO:0000313" key="4">
    <source>
        <dbReference type="Proteomes" id="UP001139336"/>
    </source>
</evidence>
<dbReference type="PANTHER" id="PTHR31223:SF70">
    <property type="entry name" value="LOG FAMILY PROTEIN YJL055W"/>
    <property type="match status" value="1"/>
</dbReference>
<reference evidence="3" key="1">
    <citation type="submission" date="2022-01" db="EMBL/GenBank/DDBJ databases">
        <title>Corynebacterium sp. nov isolated from isolated from the feces of the greater white-fronted geese (Anser albifrons) at Poyang Lake, PR China.</title>
        <authorList>
            <person name="Liu Q."/>
        </authorList>
    </citation>
    <scope>NUCLEOTIDE SEQUENCE</scope>
    <source>
        <strain evidence="3">JCM 32435</strain>
    </source>
</reference>
<evidence type="ECO:0000256" key="2">
    <source>
        <dbReference type="RuleBase" id="RU363015"/>
    </source>
</evidence>
<evidence type="ECO:0000256" key="1">
    <source>
        <dbReference type="ARBA" id="ARBA00006763"/>
    </source>
</evidence>
<dbReference type="InterPro" id="IPR005269">
    <property type="entry name" value="LOG"/>
</dbReference>